<evidence type="ECO:0000313" key="10">
    <source>
        <dbReference type="Proteomes" id="UP000015100"/>
    </source>
</evidence>
<evidence type="ECO:0000256" key="5">
    <source>
        <dbReference type="ARBA" id="ARBA00023242"/>
    </source>
</evidence>
<reference evidence="10" key="2">
    <citation type="submission" date="2013-04" db="EMBL/GenBank/DDBJ databases">
        <title>Genomic mechanisms accounting for the adaptation to parasitism in nematode-trapping fungi.</title>
        <authorList>
            <person name="Ahren D.G."/>
        </authorList>
    </citation>
    <scope>NUCLEOTIDE SEQUENCE [LARGE SCALE GENOMIC DNA]</scope>
    <source>
        <strain evidence="10">CBS 200.50</strain>
    </source>
</reference>
<feature type="compositionally biased region" description="Basic residues" evidence="8">
    <location>
        <begin position="123"/>
        <end position="134"/>
    </location>
</feature>
<dbReference type="Gene3D" id="2.130.10.10">
    <property type="entry name" value="YVTN repeat-like/Quinoprotein amine dehydrogenase"/>
    <property type="match status" value="1"/>
</dbReference>
<dbReference type="InterPro" id="IPR001680">
    <property type="entry name" value="WD40_rpt"/>
</dbReference>
<keyword evidence="2 6" id="KW-0853">WD repeat</keyword>
<dbReference type="InterPro" id="IPR028884">
    <property type="entry name" value="Trm82"/>
</dbReference>
<feature type="repeat" description="WD" evidence="7">
    <location>
        <begin position="295"/>
        <end position="335"/>
    </location>
</feature>
<dbReference type="Proteomes" id="UP000015100">
    <property type="component" value="Unassembled WGS sequence"/>
</dbReference>
<dbReference type="OMA" id="LTHVIHG"/>
<dbReference type="GO" id="GO:0005634">
    <property type="term" value="C:nucleus"/>
    <property type="evidence" value="ECO:0007669"/>
    <property type="project" value="UniProtKB-SubCell"/>
</dbReference>
<comment type="subcellular location">
    <subcellularLocation>
        <location evidence="1 6">Nucleus</location>
    </subcellularLocation>
</comment>
<evidence type="ECO:0000256" key="7">
    <source>
        <dbReference type="PROSITE-ProRule" id="PRU00221"/>
    </source>
</evidence>
<gene>
    <name evidence="9" type="ORF">H072_7357</name>
</gene>
<organism evidence="9 10">
    <name type="scientific">Dactylellina haptotyla (strain CBS 200.50)</name>
    <name type="common">Nematode-trapping fungus</name>
    <name type="synonym">Monacrosporium haptotylum</name>
    <dbReference type="NCBI Taxonomy" id="1284197"/>
    <lineage>
        <taxon>Eukaryota</taxon>
        <taxon>Fungi</taxon>
        <taxon>Dikarya</taxon>
        <taxon>Ascomycota</taxon>
        <taxon>Pezizomycotina</taxon>
        <taxon>Orbiliomycetes</taxon>
        <taxon>Orbiliales</taxon>
        <taxon>Orbiliaceae</taxon>
        <taxon>Dactylellina</taxon>
    </lineage>
</organism>
<evidence type="ECO:0000313" key="9">
    <source>
        <dbReference type="EMBL" id="EPS38862.1"/>
    </source>
</evidence>
<dbReference type="PROSITE" id="PS50082">
    <property type="entry name" value="WD_REPEATS_2"/>
    <property type="match status" value="1"/>
</dbReference>
<name>S8BUA2_DACHA</name>
<dbReference type="InterPro" id="IPR036322">
    <property type="entry name" value="WD40_repeat_dom_sf"/>
</dbReference>
<evidence type="ECO:0000256" key="1">
    <source>
        <dbReference type="ARBA" id="ARBA00004123"/>
    </source>
</evidence>
<dbReference type="PANTHER" id="PTHR16288">
    <property type="entry name" value="WD40 REPEAT PROTEIN 4"/>
    <property type="match status" value="1"/>
</dbReference>
<dbReference type="UniPathway" id="UPA00989"/>
<dbReference type="PANTHER" id="PTHR16288:SF0">
    <property type="entry name" value="TRNA (GUANINE-N(7)-)-METHYLTRANSFERASE NON-CATALYTIC SUBUNIT WDR4"/>
    <property type="match status" value="1"/>
</dbReference>
<dbReference type="GO" id="GO:0005829">
    <property type="term" value="C:cytosol"/>
    <property type="evidence" value="ECO:0007669"/>
    <property type="project" value="TreeGrafter"/>
</dbReference>
<dbReference type="InterPro" id="IPR015943">
    <property type="entry name" value="WD40/YVTN_repeat-like_dom_sf"/>
</dbReference>
<dbReference type="eggNOG" id="KOG3914">
    <property type="taxonomic scope" value="Eukaryota"/>
</dbReference>
<comment type="function">
    <text evidence="6">Required for the formation of N(7)-methylguanine at position 46 (m7G46) in tRNA. In the complex, it is required to stabilize and induce conformational changes of the catalytic subunit.</text>
</comment>
<evidence type="ECO:0000256" key="6">
    <source>
        <dbReference type="HAMAP-Rule" id="MF_03056"/>
    </source>
</evidence>
<dbReference type="SUPFAM" id="SSF50978">
    <property type="entry name" value="WD40 repeat-like"/>
    <property type="match status" value="1"/>
</dbReference>
<evidence type="ECO:0000256" key="8">
    <source>
        <dbReference type="SAM" id="MobiDB-lite"/>
    </source>
</evidence>
<keyword evidence="5 6" id="KW-0539">Nucleus</keyword>
<sequence>MPRHPVQALAVAPGPTPRIYAALAETVYCLSPSTFELVSQWTAPAAPLQGKPQPLKQDTKENEEEEADEEEEVAEEGATAEAADVVMTEASAPVVGKRKRSPSASNDAAPVNPEPAPTADKSKKTKRGGKKKKNTGVIPPKAYPNYIGHMLLVPGRNVLAVTTLEDKTLRLLSQDTLQVVKEWTLHKRPSSIALIDNDSTIVVGDKFGDVYSFTIPPPSGALPEDSADNKLLLGHVSMLTTLTTASSSSSSSSSSSDGSNGHGTAKHKKYIITADRDEHVRVTNHPLTHVIHGFCLGHTQFVSRLLVTSSNRLISGGGDDWLGVWDWQNTNLLQTVEVRSILEGLFSESELKHLVEKMKTYNRRRRRREDEDEENSLSIGVNNILEVEAGGRGKEVVVIFEGVPAILRFKCNSDGGLEYISSIPTPGPVLSSTSDGAKVYIGCDGDSESLICCIDFTNDQPSVEKIFNGHSIEGVEVEEGEVDAVNERLYTVEVLRKGFGGMLEDD</sequence>
<reference evidence="9 10" key="1">
    <citation type="journal article" date="2013" name="PLoS Genet.">
        <title>Genomic mechanisms accounting for the adaptation to parasitism in nematode-trapping fungi.</title>
        <authorList>
            <person name="Meerupati T."/>
            <person name="Andersson K.M."/>
            <person name="Friman E."/>
            <person name="Kumar D."/>
            <person name="Tunlid A."/>
            <person name="Ahren D."/>
        </authorList>
    </citation>
    <scope>NUCLEOTIDE SEQUENCE [LARGE SCALE GENOMIC DNA]</scope>
    <source>
        <strain evidence="9 10">CBS 200.50</strain>
    </source>
</reference>
<dbReference type="HAMAP" id="MF_03056">
    <property type="entry name" value="TRM82"/>
    <property type="match status" value="1"/>
</dbReference>
<proteinExistence type="inferred from homology"/>
<accession>S8BUA2</accession>
<evidence type="ECO:0000256" key="2">
    <source>
        <dbReference type="ARBA" id="ARBA00022574"/>
    </source>
</evidence>
<evidence type="ECO:0000256" key="4">
    <source>
        <dbReference type="ARBA" id="ARBA00022737"/>
    </source>
</evidence>
<comment type="pathway">
    <text evidence="6">tRNA modification; N(7)-methylguanine-tRNA biosynthesis.</text>
</comment>
<dbReference type="AlphaFoldDB" id="S8BUA2"/>
<comment type="caution">
    <text evidence="9">The sequence shown here is derived from an EMBL/GenBank/DDBJ whole genome shotgun (WGS) entry which is preliminary data.</text>
</comment>
<keyword evidence="4 6" id="KW-0677">Repeat</keyword>
<feature type="region of interest" description="Disordered" evidence="8">
    <location>
        <begin position="245"/>
        <end position="265"/>
    </location>
</feature>
<dbReference type="STRING" id="1284197.S8BUA2"/>
<dbReference type="GO" id="GO:0106004">
    <property type="term" value="P:tRNA (guanine-N7)-methylation"/>
    <property type="evidence" value="ECO:0007669"/>
    <property type="project" value="UniProtKB-UniRule"/>
</dbReference>
<feature type="compositionally biased region" description="Acidic residues" evidence="8">
    <location>
        <begin position="61"/>
        <end position="75"/>
    </location>
</feature>
<dbReference type="OrthoDB" id="339900at2759"/>
<feature type="compositionally biased region" description="Low complexity" evidence="8">
    <location>
        <begin position="246"/>
        <end position="256"/>
    </location>
</feature>
<keyword evidence="3 6" id="KW-0819">tRNA processing</keyword>
<dbReference type="GO" id="GO:0043527">
    <property type="term" value="C:tRNA methyltransferase complex"/>
    <property type="evidence" value="ECO:0007669"/>
    <property type="project" value="TreeGrafter"/>
</dbReference>
<dbReference type="HOGENOM" id="CLU_538631_0_0_1"/>
<comment type="similarity">
    <text evidence="6">Belongs to the WD repeat TRM82 family.</text>
</comment>
<protein>
    <submittedName>
        <fullName evidence="9">Uncharacterized protein</fullName>
    </submittedName>
</protein>
<feature type="region of interest" description="Disordered" evidence="8">
    <location>
        <begin position="46"/>
        <end position="137"/>
    </location>
</feature>
<dbReference type="EMBL" id="AQGS01000522">
    <property type="protein sequence ID" value="EPS38862.1"/>
    <property type="molecule type" value="Genomic_DNA"/>
</dbReference>
<evidence type="ECO:0000256" key="3">
    <source>
        <dbReference type="ARBA" id="ARBA00022694"/>
    </source>
</evidence>
<keyword evidence="10" id="KW-1185">Reference proteome</keyword>